<organism evidence="2 3">
    <name type="scientific">Ridgeia piscesae</name>
    <name type="common">Tubeworm</name>
    <dbReference type="NCBI Taxonomy" id="27915"/>
    <lineage>
        <taxon>Eukaryota</taxon>
        <taxon>Metazoa</taxon>
        <taxon>Spiralia</taxon>
        <taxon>Lophotrochozoa</taxon>
        <taxon>Annelida</taxon>
        <taxon>Polychaeta</taxon>
        <taxon>Sedentaria</taxon>
        <taxon>Canalipalpata</taxon>
        <taxon>Sabellida</taxon>
        <taxon>Siboglinidae</taxon>
        <taxon>Ridgeia</taxon>
    </lineage>
</organism>
<feature type="chain" id="PRO_5042274644" evidence="1">
    <location>
        <begin position="25"/>
        <end position="283"/>
    </location>
</feature>
<dbReference type="SUPFAM" id="SSF49899">
    <property type="entry name" value="Concanavalin A-like lectins/glucanases"/>
    <property type="match status" value="1"/>
</dbReference>
<proteinExistence type="predicted"/>
<evidence type="ECO:0000256" key="1">
    <source>
        <dbReference type="SAM" id="SignalP"/>
    </source>
</evidence>
<accession>A0AAD9JC03</accession>
<keyword evidence="1" id="KW-0732">Signal</keyword>
<dbReference type="InterPro" id="IPR013320">
    <property type="entry name" value="ConA-like_dom_sf"/>
</dbReference>
<reference evidence="2" key="1">
    <citation type="journal article" date="2023" name="Mol. Biol. Evol.">
        <title>Third-Generation Sequencing Reveals the Adaptive Role of the Epigenome in Three Deep-Sea Polychaetes.</title>
        <authorList>
            <person name="Perez M."/>
            <person name="Aroh O."/>
            <person name="Sun Y."/>
            <person name="Lan Y."/>
            <person name="Juniper S.K."/>
            <person name="Young C.R."/>
            <person name="Angers B."/>
            <person name="Qian P.Y."/>
        </authorList>
    </citation>
    <scope>NUCLEOTIDE SEQUENCE</scope>
    <source>
        <strain evidence="2">R07B-5</strain>
    </source>
</reference>
<feature type="signal peptide" evidence="1">
    <location>
        <begin position="1"/>
        <end position="24"/>
    </location>
</feature>
<gene>
    <name evidence="2" type="ORF">NP493_2792g00006</name>
</gene>
<evidence type="ECO:0000313" key="2">
    <source>
        <dbReference type="EMBL" id="KAK2150364.1"/>
    </source>
</evidence>
<dbReference type="Proteomes" id="UP001209878">
    <property type="component" value="Unassembled WGS sequence"/>
</dbReference>
<dbReference type="AlphaFoldDB" id="A0AAD9JC03"/>
<evidence type="ECO:0000313" key="3">
    <source>
        <dbReference type="Proteomes" id="UP001209878"/>
    </source>
</evidence>
<comment type="caution">
    <text evidence="2">The sequence shown here is derived from an EMBL/GenBank/DDBJ whole genome shotgun (WGS) entry which is preliminary data.</text>
</comment>
<protein>
    <submittedName>
        <fullName evidence="2">Uncharacterized protein</fullName>
    </submittedName>
</protein>
<name>A0AAD9JC03_RIDPI</name>
<sequence length="283" mass="30678">MARGVWTFVALVFGGAVTLQYGCAGPVPDECARHAQGPGIVWMQYKPNCHKYVMCEPVGSGKYRKHVMPCGDLFWDQNAKTCTRTKTGNCVVGSPVGYTGPPPVHGPCPYVRDAHTPQYFYSRADSSQVQHCARGLEFSEEVCTCLPVSQVEPSCSDDLLLHFDFENGFNDVTCHHAAADQYGDGAVQIVSDPHRGGNVALFNGHGYLEVAFMTSWFADNHVTAFTVSLFFKPANVDSYSVLVHNGNSHEYPSFGLASIGEITQAALITADDNRGLYGPVVSG</sequence>
<dbReference type="EMBL" id="JAODUO010002779">
    <property type="protein sequence ID" value="KAK2150364.1"/>
    <property type="molecule type" value="Genomic_DNA"/>
</dbReference>
<keyword evidence="3" id="KW-1185">Reference proteome</keyword>